<dbReference type="CDD" id="cd01948">
    <property type="entry name" value="EAL"/>
    <property type="match status" value="1"/>
</dbReference>
<dbReference type="InterPro" id="IPR035965">
    <property type="entry name" value="PAS-like_dom_sf"/>
</dbReference>
<feature type="compositionally biased region" description="Polar residues" evidence="1">
    <location>
        <begin position="1"/>
        <end position="12"/>
    </location>
</feature>
<evidence type="ECO:0000259" key="4">
    <source>
        <dbReference type="PROSITE" id="PS50887"/>
    </source>
</evidence>
<feature type="domain" description="EAL" evidence="3">
    <location>
        <begin position="427"/>
        <end position="685"/>
    </location>
</feature>
<dbReference type="PROSITE" id="PS50883">
    <property type="entry name" value="EAL"/>
    <property type="match status" value="1"/>
</dbReference>
<dbReference type="SMART" id="SM00052">
    <property type="entry name" value="EAL"/>
    <property type="match status" value="1"/>
</dbReference>
<feature type="domain" description="GGDEF" evidence="4">
    <location>
        <begin position="285"/>
        <end position="418"/>
    </location>
</feature>
<gene>
    <name evidence="5" type="ORF">UFOPK1493_01917</name>
</gene>
<organism evidence="5">
    <name type="scientific">freshwater metagenome</name>
    <dbReference type="NCBI Taxonomy" id="449393"/>
    <lineage>
        <taxon>unclassified sequences</taxon>
        <taxon>metagenomes</taxon>
        <taxon>ecological metagenomes</taxon>
    </lineage>
</organism>
<evidence type="ECO:0000256" key="1">
    <source>
        <dbReference type="SAM" id="MobiDB-lite"/>
    </source>
</evidence>
<dbReference type="InterPro" id="IPR035919">
    <property type="entry name" value="EAL_sf"/>
</dbReference>
<dbReference type="CDD" id="cd01949">
    <property type="entry name" value="GGDEF"/>
    <property type="match status" value="1"/>
</dbReference>
<proteinExistence type="predicted"/>
<dbReference type="SUPFAM" id="SSF55785">
    <property type="entry name" value="PYP-like sensor domain (PAS domain)"/>
    <property type="match status" value="1"/>
</dbReference>
<dbReference type="InterPro" id="IPR001633">
    <property type="entry name" value="EAL_dom"/>
</dbReference>
<sequence length="690" mass="75841">MTSPDHVTQETVQVPPPAPTWDPTQVAAAPDDASSERHPLLVRQLAEAGIGPATPTHPQWLTFVSQVNRTYVEVDREQAVAEATFQASAQEFSERFRELRLATEQVLTSQRERLEVVFGSVPTALVVIERSGRIADANPEAARLLGPVDALVDHSLDEAVFMVGRDGQLRPIVPLAELDDVLLGGRWERHDVRLVSVGGREQLRTGAAAVLPEHLVAADVALIPFTDGDVCVGGLLIITDNAERESARERMAWQASHDQLTGLVNRAVVTERIELALVGARRSGAWPSVLFCDLDRFKHINDSFGHGTGDRLLTVAAQRLLRCVRSIDTVARLGGDEFVILVESAGDTELVRGIAERILEALAEPFDLHEEQTHVSVSIGIAHAGPHHPSADALLHDADLAMYRAKDRGRNCFDVADDLLRITAAERATLERGLRIAIARRELTVAYQPVKRADGDELVGFEALARWVHPVLGDVRPDRFVPVAEETGLIQALGDRMLDVACRDVATWNRERLSQGREPLVVHVNISGRELQSPHLLGRVRDALRRHDVPPHWVVLEMTETMLLDDPDTALERLRELKLAGIRVAIDDFGTGYSSLAYLRRFPVHMVKIDREFVAGLASSTQDQCIVRAMVDLAKALDHVVLAEGVETGAELEVLRELGCQMVQGYLIGRPMPSEDAMRLATRPHAAAVA</sequence>
<dbReference type="SUPFAM" id="SSF141868">
    <property type="entry name" value="EAL domain-like"/>
    <property type="match status" value="1"/>
</dbReference>
<dbReference type="Gene3D" id="3.30.70.270">
    <property type="match status" value="1"/>
</dbReference>
<dbReference type="SMART" id="SM00267">
    <property type="entry name" value="GGDEF"/>
    <property type="match status" value="1"/>
</dbReference>
<feature type="region of interest" description="Disordered" evidence="1">
    <location>
        <begin position="1"/>
        <end position="35"/>
    </location>
</feature>
<dbReference type="InterPro" id="IPR000160">
    <property type="entry name" value="GGDEF_dom"/>
</dbReference>
<dbReference type="PROSITE" id="PS50887">
    <property type="entry name" value="GGDEF"/>
    <property type="match status" value="1"/>
</dbReference>
<dbReference type="NCBIfam" id="TIGR00254">
    <property type="entry name" value="GGDEF"/>
    <property type="match status" value="1"/>
</dbReference>
<evidence type="ECO:0000313" key="5">
    <source>
        <dbReference type="EMBL" id="CAB4563209.1"/>
    </source>
</evidence>
<dbReference type="SUPFAM" id="SSF55073">
    <property type="entry name" value="Nucleotide cyclase"/>
    <property type="match status" value="1"/>
</dbReference>
<name>A0A6J6DK02_9ZZZZ</name>
<dbReference type="Pfam" id="PF00990">
    <property type="entry name" value="GGDEF"/>
    <property type="match status" value="1"/>
</dbReference>
<reference evidence="5" key="1">
    <citation type="submission" date="2020-05" db="EMBL/GenBank/DDBJ databases">
        <authorList>
            <person name="Chiriac C."/>
            <person name="Salcher M."/>
            <person name="Ghai R."/>
            <person name="Kavagutti S V."/>
        </authorList>
    </citation>
    <scope>NUCLEOTIDE SEQUENCE</scope>
</reference>
<protein>
    <submittedName>
        <fullName evidence="5">Unannotated protein</fullName>
    </submittedName>
</protein>
<accession>A0A6J6DK02</accession>
<dbReference type="PROSITE" id="PS50112">
    <property type="entry name" value="PAS"/>
    <property type="match status" value="1"/>
</dbReference>
<feature type="domain" description="PAS" evidence="2">
    <location>
        <begin position="110"/>
        <end position="146"/>
    </location>
</feature>
<dbReference type="Gene3D" id="3.20.20.450">
    <property type="entry name" value="EAL domain"/>
    <property type="match status" value="1"/>
</dbReference>
<dbReference type="EMBL" id="CAEZSR010000067">
    <property type="protein sequence ID" value="CAB4563209.1"/>
    <property type="molecule type" value="Genomic_DNA"/>
</dbReference>
<dbReference type="InterPro" id="IPR052155">
    <property type="entry name" value="Biofilm_reg_signaling"/>
</dbReference>
<dbReference type="Gene3D" id="3.30.450.20">
    <property type="entry name" value="PAS domain"/>
    <property type="match status" value="1"/>
</dbReference>
<dbReference type="InterPro" id="IPR029787">
    <property type="entry name" value="Nucleotide_cyclase"/>
</dbReference>
<dbReference type="Pfam" id="PF00563">
    <property type="entry name" value="EAL"/>
    <property type="match status" value="1"/>
</dbReference>
<dbReference type="InterPro" id="IPR043128">
    <property type="entry name" value="Rev_trsase/Diguanyl_cyclase"/>
</dbReference>
<dbReference type="InterPro" id="IPR000014">
    <property type="entry name" value="PAS"/>
</dbReference>
<evidence type="ECO:0000259" key="3">
    <source>
        <dbReference type="PROSITE" id="PS50883"/>
    </source>
</evidence>
<dbReference type="AlphaFoldDB" id="A0A6J6DK02"/>
<dbReference type="SMART" id="SM00091">
    <property type="entry name" value="PAS"/>
    <property type="match status" value="1"/>
</dbReference>
<dbReference type="PANTHER" id="PTHR44757:SF2">
    <property type="entry name" value="BIOFILM ARCHITECTURE MAINTENANCE PROTEIN MBAA"/>
    <property type="match status" value="1"/>
</dbReference>
<dbReference type="FunFam" id="3.30.70.270:FF:000001">
    <property type="entry name" value="Diguanylate cyclase domain protein"/>
    <property type="match status" value="1"/>
</dbReference>
<evidence type="ECO:0000259" key="2">
    <source>
        <dbReference type="PROSITE" id="PS50112"/>
    </source>
</evidence>
<dbReference type="PANTHER" id="PTHR44757">
    <property type="entry name" value="DIGUANYLATE CYCLASE DGCP"/>
    <property type="match status" value="1"/>
</dbReference>
<dbReference type="Pfam" id="PF13188">
    <property type="entry name" value="PAS_8"/>
    <property type="match status" value="1"/>
</dbReference>